<keyword evidence="9" id="KW-1185">Reference proteome</keyword>
<reference evidence="8 9" key="1">
    <citation type="submission" date="2016-11" db="EMBL/GenBank/DDBJ databases">
        <title>Genome sequence of Sphingomonas jeddahensis G39.</title>
        <authorList>
            <person name="Poehlein A."/>
            <person name="Wuebbeler J.H."/>
            <person name="Steinbuechel A."/>
            <person name="Daniel R."/>
        </authorList>
    </citation>
    <scope>NUCLEOTIDE SEQUENCE [LARGE SCALE GENOMIC DNA]</scope>
    <source>
        <strain evidence="8 9">G39</strain>
    </source>
</reference>
<keyword evidence="2" id="KW-0808">Transferase</keyword>
<keyword evidence="4" id="KW-0573">Peptidoglycan synthesis</keyword>
<dbReference type="SUPFAM" id="SSF55729">
    <property type="entry name" value="Acyl-CoA N-acyltransferases (Nat)"/>
    <property type="match status" value="2"/>
</dbReference>
<dbReference type="PANTHER" id="PTHR36174">
    <property type="entry name" value="LIPID II:GLYCINE GLYCYLTRANSFERASE"/>
    <property type="match status" value="1"/>
</dbReference>
<dbReference type="EMBL" id="MPSB01000006">
    <property type="protein sequence ID" value="ONF96098.1"/>
    <property type="molecule type" value="Genomic_DNA"/>
</dbReference>
<dbReference type="OrthoDB" id="7858528at2"/>
<dbReference type="GO" id="GO:0008360">
    <property type="term" value="P:regulation of cell shape"/>
    <property type="evidence" value="ECO:0007669"/>
    <property type="project" value="UniProtKB-KW"/>
</dbReference>
<dbReference type="STRING" id="1915074.SPHI_17130"/>
<dbReference type="InterPro" id="IPR003447">
    <property type="entry name" value="FEMABX"/>
</dbReference>
<feature type="domain" description="BioF2-like acetyltransferase" evidence="7">
    <location>
        <begin position="164"/>
        <end position="290"/>
    </location>
</feature>
<keyword evidence="3" id="KW-0133">Cell shape</keyword>
<evidence type="ECO:0000256" key="6">
    <source>
        <dbReference type="ARBA" id="ARBA00023316"/>
    </source>
</evidence>
<dbReference type="PROSITE" id="PS51191">
    <property type="entry name" value="FEMABX"/>
    <property type="match status" value="1"/>
</dbReference>
<dbReference type="AlphaFoldDB" id="A0A1V2EUX4"/>
<evidence type="ECO:0000256" key="1">
    <source>
        <dbReference type="ARBA" id="ARBA00009943"/>
    </source>
</evidence>
<evidence type="ECO:0000256" key="2">
    <source>
        <dbReference type="ARBA" id="ARBA00022679"/>
    </source>
</evidence>
<evidence type="ECO:0000313" key="8">
    <source>
        <dbReference type="EMBL" id="ONF96098.1"/>
    </source>
</evidence>
<gene>
    <name evidence="8" type="ORF">SPHI_17130</name>
</gene>
<dbReference type="Proteomes" id="UP000188729">
    <property type="component" value="Unassembled WGS sequence"/>
</dbReference>
<organism evidence="8 9">
    <name type="scientific">Sphingomonas jeddahensis</name>
    <dbReference type="NCBI Taxonomy" id="1915074"/>
    <lineage>
        <taxon>Bacteria</taxon>
        <taxon>Pseudomonadati</taxon>
        <taxon>Pseudomonadota</taxon>
        <taxon>Alphaproteobacteria</taxon>
        <taxon>Sphingomonadales</taxon>
        <taxon>Sphingomonadaceae</taxon>
        <taxon>Sphingomonas</taxon>
    </lineage>
</organism>
<keyword evidence="5" id="KW-0012">Acyltransferase</keyword>
<dbReference type="GO" id="GO:0009252">
    <property type="term" value="P:peptidoglycan biosynthetic process"/>
    <property type="evidence" value="ECO:0007669"/>
    <property type="project" value="UniProtKB-KW"/>
</dbReference>
<dbReference type="InterPro" id="IPR050644">
    <property type="entry name" value="PG_Glycine_Bridge_Synth"/>
</dbReference>
<dbReference type="InterPro" id="IPR016181">
    <property type="entry name" value="Acyl_CoA_acyltransferase"/>
</dbReference>
<evidence type="ECO:0000256" key="4">
    <source>
        <dbReference type="ARBA" id="ARBA00022984"/>
    </source>
</evidence>
<dbReference type="GO" id="GO:0016755">
    <property type="term" value="F:aminoacyltransferase activity"/>
    <property type="evidence" value="ECO:0007669"/>
    <property type="project" value="InterPro"/>
</dbReference>
<dbReference type="Gene3D" id="3.40.630.30">
    <property type="match status" value="2"/>
</dbReference>
<dbReference type="RefSeq" id="WP_076744484.1">
    <property type="nucleotide sequence ID" value="NZ_MPSB01000006.1"/>
</dbReference>
<evidence type="ECO:0000256" key="5">
    <source>
        <dbReference type="ARBA" id="ARBA00023315"/>
    </source>
</evidence>
<dbReference type="GO" id="GO:0071555">
    <property type="term" value="P:cell wall organization"/>
    <property type="evidence" value="ECO:0007669"/>
    <property type="project" value="UniProtKB-KW"/>
</dbReference>
<accession>A0A1V2EUX4</accession>
<comment type="similarity">
    <text evidence="1">Belongs to the FemABX family.</text>
</comment>
<evidence type="ECO:0000313" key="9">
    <source>
        <dbReference type="Proteomes" id="UP000188729"/>
    </source>
</evidence>
<dbReference type="Pfam" id="PF13480">
    <property type="entry name" value="Acetyltransf_6"/>
    <property type="match status" value="1"/>
</dbReference>
<dbReference type="PANTHER" id="PTHR36174:SF1">
    <property type="entry name" value="LIPID II:GLYCINE GLYCYLTRANSFERASE"/>
    <property type="match status" value="1"/>
</dbReference>
<dbReference type="InterPro" id="IPR038740">
    <property type="entry name" value="BioF2-like_GNAT_dom"/>
</dbReference>
<evidence type="ECO:0000259" key="7">
    <source>
        <dbReference type="Pfam" id="PF13480"/>
    </source>
</evidence>
<evidence type="ECO:0000256" key="3">
    <source>
        <dbReference type="ARBA" id="ARBA00022960"/>
    </source>
</evidence>
<proteinExistence type="inferred from homology"/>
<protein>
    <submittedName>
        <fullName evidence="8">FemAB family protein</fullName>
    </submittedName>
</protein>
<comment type="caution">
    <text evidence="8">The sequence shown here is derived from an EMBL/GenBank/DDBJ whole genome shotgun (WGS) entry which is preliminary data.</text>
</comment>
<name>A0A1V2EUX4_9SPHN</name>
<sequence length="353" mass="38722">MTIRSHLAHRLDSAQVSHVAAFLRDSPFGAYQQSLAWPLVAPRNSRRDWRYFTAFDGDELIGACVVRTTRLALGAWLGTVQRGPVVHDPARLGLVLTELRRTLRRAGCCSLTIGPRVRGRALPDMAEAMRASGFAPLPGHEQSLHHVTGIVWLDKPEEEVLAGFKQRTRRALRQAEKAGITVRTAESADDLATYQRLLDAFHRARPDYDRSGQPDATGQAQLIAALGGAMLIAERDGVPIGAHAFVRQADEAIWLSLATVDRDGASPGYPLLWAGMRQARAMGAVGYDLAGLPDGEPSDPGEAGRLQFKAGFAPHRRQMPPMQIAALDPLRHAMLLGARRAYRTVRRLRRAYG</sequence>
<keyword evidence="6" id="KW-0961">Cell wall biogenesis/degradation</keyword>